<dbReference type="SUPFAM" id="SSF56784">
    <property type="entry name" value="HAD-like"/>
    <property type="match status" value="1"/>
</dbReference>
<dbReference type="InterPro" id="IPR036412">
    <property type="entry name" value="HAD-like_sf"/>
</dbReference>
<dbReference type="InterPro" id="IPR006379">
    <property type="entry name" value="HAD-SF_hydro_IIB"/>
</dbReference>
<dbReference type="PANTHER" id="PTHR10000">
    <property type="entry name" value="PHOSPHOSERINE PHOSPHATASE"/>
    <property type="match status" value="1"/>
</dbReference>
<evidence type="ECO:0000313" key="2">
    <source>
        <dbReference type="Proteomes" id="UP000051491"/>
    </source>
</evidence>
<dbReference type="InterPro" id="IPR023214">
    <property type="entry name" value="HAD_sf"/>
</dbReference>
<gene>
    <name evidence="1" type="ORF">IV43_GL001595</name>
</gene>
<comment type="caution">
    <text evidence="1">The sequence shown here is derived from an EMBL/GenBank/DDBJ whole genome shotgun (WGS) entry which is preliminary data.</text>
</comment>
<name>A0A0R2KCV9_9LACO</name>
<accession>A0A0R2KCV9</accession>
<dbReference type="PATRIC" id="fig|89059.3.peg.1703"/>
<dbReference type="SFLD" id="SFLDG01140">
    <property type="entry name" value="C2.B:_Phosphomannomutase_and_P"/>
    <property type="match status" value="1"/>
</dbReference>
<evidence type="ECO:0000313" key="1">
    <source>
        <dbReference type="EMBL" id="KRN87294.1"/>
    </source>
</evidence>
<dbReference type="PANTHER" id="PTHR10000:SF8">
    <property type="entry name" value="HAD SUPERFAMILY HYDROLASE-LIKE, TYPE 3"/>
    <property type="match status" value="1"/>
</dbReference>
<dbReference type="Gene3D" id="3.30.1240.10">
    <property type="match status" value="1"/>
</dbReference>
<dbReference type="GO" id="GO:0000287">
    <property type="term" value="F:magnesium ion binding"/>
    <property type="evidence" value="ECO:0007669"/>
    <property type="project" value="TreeGrafter"/>
</dbReference>
<organism evidence="1 2">
    <name type="scientific">Ligilactobacillus acidipiscis</name>
    <dbReference type="NCBI Taxonomy" id="89059"/>
    <lineage>
        <taxon>Bacteria</taxon>
        <taxon>Bacillati</taxon>
        <taxon>Bacillota</taxon>
        <taxon>Bacilli</taxon>
        <taxon>Lactobacillales</taxon>
        <taxon>Lactobacillaceae</taxon>
        <taxon>Ligilactobacillus</taxon>
    </lineage>
</organism>
<keyword evidence="1" id="KW-0378">Hydrolase</keyword>
<protein>
    <submittedName>
        <fullName evidence="1">Cof-like hydrolase</fullName>
    </submittedName>
</protein>
<dbReference type="GO" id="GO:0016791">
    <property type="term" value="F:phosphatase activity"/>
    <property type="evidence" value="ECO:0007669"/>
    <property type="project" value="TreeGrafter"/>
</dbReference>
<dbReference type="Pfam" id="PF08282">
    <property type="entry name" value="Hydrolase_3"/>
    <property type="match status" value="1"/>
</dbReference>
<sequence>MERVPQYKIKQDSIITTKEVTTMIKHIFLDMDGTLLNSQGTVSTKNITVIQKSGLPTTLVSARAPIEMEPAIKQLSLTAPQIAFNGGMIFQPQSNGSIRALETHALDSQVSFQLISWLSEHYPDVCLSYYTKDSWLTTKIDTGIKIEMKLTGLKPSLTSKSALQHHAQAGIFKVMLIVLDKNILLKIQAELTNLGLTGIVVQQSGSMYLEITSQEATKSRGLSYIVNSENLLREETAAFGDGHNDLPMLTSVGTPIVMGNALDVIKTAGKFVTKTNDEDGVAYGIETYIKQTPVKLDNIEEQADSLQ</sequence>
<dbReference type="InterPro" id="IPR000150">
    <property type="entry name" value="Cof"/>
</dbReference>
<proteinExistence type="predicted"/>
<dbReference type="Gene3D" id="3.40.50.1000">
    <property type="entry name" value="HAD superfamily/HAD-like"/>
    <property type="match status" value="1"/>
</dbReference>
<dbReference type="NCBIfam" id="TIGR00099">
    <property type="entry name" value="Cof-subfamily"/>
    <property type="match status" value="1"/>
</dbReference>
<dbReference type="Proteomes" id="UP000051491">
    <property type="component" value="Unassembled WGS sequence"/>
</dbReference>
<dbReference type="PROSITE" id="PS01229">
    <property type="entry name" value="COF_2"/>
    <property type="match status" value="1"/>
</dbReference>
<dbReference type="AlphaFoldDB" id="A0A0R2KCV9"/>
<dbReference type="SFLD" id="SFLDS00003">
    <property type="entry name" value="Haloacid_Dehalogenase"/>
    <property type="match status" value="1"/>
</dbReference>
<dbReference type="EMBL" id="JQBK01000005">
    <property type="protein sequence ID" value="KRN87294.1"/>
    <property type="molecule type" value="Genomic_DNA"/>
</dbReference>
<dbReference type="NCBIfam" id="TIGR01484">
    <property type="entry name" value="HAD-SF-IIB"/>
    <property type="match status" value="1"/>
</dbReference>
<dbReference type="GO" id="GO:0005829">
    <property type="term" value="C:cytosol"/>
    <property type="evidence" value="ECO:0007669"/>
    <property type="project" value="TreeGrafter"/>
</dbReference>
<reference evidence="1 2" key="1">
    <citation type="journal article" date="2015" name="Genome Announc.">
        <title>Expanding the biotechnology potential of lactobacilli through comparative genomics of 213 strains and associated genera.</title>
        <authorList>
            <person name="Sun Z."/>
            <person name="Harris H.M."/>
            <person name="McCann A."/>
            <person name="Guo C."/>
            <person name="Argimon S."/>
            <person name="Zhang W."/>
            <person name="Yang X."/>
            <person name="Jeffery I.B."/>
            <person name="Cooney J.C."/>
            <person name="Kagawa T.F."/>
            <person name="Liu W."/>
            <person name="Song Y."/>
            <person name="Salvetti E."/>
            <person name="Wrobel A."/>
            <person name="Rasinkangas P."/>
            <person name="Parkhill J."/>
            <person name="Rea M.C."/>
            <person name="O'Sullivan O."/>
            <person name="Ritari J."/>
            <person name="Douillard F.P."/>
            <person name="Paul Ross R."/>
            <person name="Yang R."/>
            <person name="Briner A.E."/>
            <person name="Felis G.E."/>
            <person name="de Vos W.M."/>
            <person name="Barrangou R."/>
            <person name="Klaenhammer T.R."/>
            <person name="Caufield P.W."/>
            <person name="Cui Y."/>
            <person name="Zhang H."/>
            <person name="O'Toole P.W."/>
        </authorList>
    </citation>
    <scope>NUCLEOTIDE SEQUENCE [LARGE SCALE GENOMIC DNA]</scope>
    <source>
        <strain evidence="1 2">DSM 15353</strain>
    </source>
</reference>